<evidence type="ECO:0000256" key="1">
    <source>
        <dbReference type="SAM" id="MobiDB-lite"/>
    </source>
</evidence>
<feature type="region of interest" description="Disordered" evidence="1">
    <location>
        <begin position="371"/>
        <end position="417"/>
    </location>
</feature>
<dbReference type="InterPro" id="IPR001810">
    <property type="entry name" value="F-box_dom"/>
</dbReference>
<dbReference type="AlphaFoldDB" id="A0A9P8GJW5"/>
<reference evidence="3" key="2">
    <citation type="submission" date="2021-08" db="EMBL/GenBank/DDBJ databases">
        <authorList>
            <person name="Gostincar C."/>
            <person name="Sun X."/>
            <person name="Song Z."/>
            <person name="Gunde-Cimerman N."/>
        </authorList>
    </citation>
    <scope>NUCLEOTIDE SEQUENCE</scope>
    <source>
        <strain evidence="3">EXF-8016</strain>
    </source>
</reference>
<feature type="non-terminal residue" evidence="3">
    <location>
        <position position="417"/>
    </location>
</feature>
<reference evidence="3" key="1">
    <citation type="journal article" date="2021" name="J Fungi (Basel)">
        <title>Virulence traits and population genomics of the black yeast Aureobasidium melanogenum.</title>
        <authorList>
            <person name="Cernosa A."/>
            <person name="Sun X."/>
            <person name="Gostincar C."/>
            <person name="Fang C."/>
            <person name="Gunde-Cimerman N."/>
            <person name="Song Z."/>
        </authorList>
    </citation>
    <scope>NUCLEOTIDE SEQUENCE</scope>
    <source>
        <strain evidence="3">EXF-8016</strain>
    </source>
</reference>
<evidence type="ECO:0000313" key="3">
    <source>
        <dbReference type="EMBL" id="KAH0222347.1"/>
    </source>
</evidence>
<proteinExistence type="predicted"/>
<evidence type="ECO:0000313" key="4">
    <source>
        <dbReference type="Proteomes" id="UP000767238"/>
    </source>
</evidence>
<comment type="caution">
    <text evidence="3">The sequence shown here is derived from an EMBL/GenBank/DDBJ whole genome shotgun (WGS) entry which is preliminary data.</text>
</comment>
<dbReference type="OrthoDB" id="3917558at2759"/>
<name>A0A9P8GJW5_AURME</name>
<gene>
    <name evidence="3" type="ORF">KCV03_g4692</name>
</gene>
<evidence type="ECO:0000259" key="2">
    <source>
        <dbReference type="PROSITE" id="PS50181"/>
    </source>
</evidence>
<dbReference type="PROSITE" id="PS50181">
    <property type="entry name" value="FBOX"/>
    <property type="match status" value="1"/>
</dbReference>
<feature type="domain" description="F-box" evidence="2">
    <location>
        <begin position="1"/>
        <end position="49"/>
    </location>
</feature>
<dbReference type="Proteomes" id="UP000767238">
    <property type="component" value="Unassembled WGS sequence"/>
</dbReference>
<accession>A0A9P8GJW5</accession>
<dbReference type="CDD" id="cd09917">
    <property type="entry name" value="F-box_SF"/>
    <property type="match status" value="1"/>
</dbReference>
<sequence length="417" mass="47705">MRTLLTLPTEIQLMVVACVDDKDVLTLNSTCRAMHLLLKEVIASTFASDRTFQLSIPGMTALLRLSMNEFDARFLKTLILVHSGRQQPPIYYNLLHKALQNLGSFGNLQSIGVRHPDDGVNFESDKQQAHICIKHFLEETLLKSALEAELPINNIIFEVGISRDVGISGVNLRSWSWSSRARREFGTETDEIMNTMRALRLTSFPKAKHTFRLVGGGAEGTRHSTAVTYDPQTESLYGFRLLADDWWLLPRWITPPTMLRAITLKNCAIEYSAFLHLAIRPSLEKLTIKHAYLYRNIAPGHPWLFTIRHPNHEWEEVLDALRVRCQALAHCCLGHLRFNDRSMFTGPTWEARNIDDVNELLHQLRTRRRSRMVYKKENAPSTGPRKPRKKAPKMKKTRFTHKKKKTAAATSNAQESS</sequence>
<organism evidence="3 4">
    <name type="scientific">Aureobasidium melanogenum</name>
    <name type="common">Aureobasidium pullulans var. melanogenum</name>
    <dbReference type="NCBI Taxonomy" id="46634"/>
    <lineage>
        <taxon>Eukaryota</taxon>
        <taxon>Fungi</taxon>
        <taxon>Dikarya</taxon>
        <taxon>Ascomycota</taxon>
        <taxon>Pezizomycotina</taxon>
        <taxon>Dothideomycetes</taxon>
        <taxon>Dothideomycetidae</taxon>
        <taxon>Dothideales</taxon>
        <taxon>Saccotheciaceae</taxon>
        <taxon>Aureobasidium</taxon>
    </lineage>
</organism>
<dbReference type="EMBL" id="JAHFYH010000028">
    <property type="protein sequence ID" value="KAH0222347.1"/>
    <property type="molecule type" value="Genomic_DNA"/>
</dbReference>
<feature type="compositionally biased region" description="Basic residues" evidence="1">
    <location>
        <begin position="385"/>
        <end position="406"/>
    </location>
</feature>
<feature type="compositionally biased region" description="Low complexity" evidence="1">
    <location>
        <begin position="407"/>
        <end position="417"/>
    </location>
</feature>
<protein>
    <recommendedName>
        <fullName evidence="2">F-box domain-containing protein</fullName>
    </recommendedName>
</protein>